<comment type="caution">
    <text evidence="8">The sequence shown here is derived from an EMBL/GenBank/DDBJ whole genome shotgun (WGS) entry which is preliminary data.</text>
</comment>
<evidence type="ECO:0000256" key="1">
    <source>
        <dbReference type="ARBA" id="ARBA00004123"/>
    </source>
</evidence>
<dbReference type="Proteomes" id="UP000594638">
    <property type="component" value="Unassembled WGS sequence"/>
</dbReference>
<evidence type="ECO:0000256" key="5">
    <source>
        <dbReference type="ARBA" id="ARBA00023242"/>
    </source>
</evidence>
<dbReference type="PANTHER" id="PTHR46286">
    <property type="entry name" value="VIN3-LIKE PROTEIN 2-RELATED"/>
    <property type="match status" value="1"/>
</dbReference>
<feature type="domain" description="Fibronectin type-III" evidence="7">
    <location>
        <begin position="349"/>
        <end position="448"/>
    </location>
</feature>
<dbReference type="PROSITE" id="PS50853">
    <property type="entry name" value="FN3"/>
    <property type="match status" value="1"/>
</dbReference>
<dbReference type="PANTHER" id="PTHR46286:SF1">
    <property type="entry name" value="VIN3-LIKE PROTEIN 1"/>
    <property type="match status" value="1"/>
</dbReference>
<dbReference type="Pfam" id="PF07227">
    <property type="entry name" value="PHD_Oberon"/>
    <property type="match status" value="1"/>
</dbReference>
<dbReference type="Pfam" id="PF23380">
    <property type="entry name" value="VIN3_C"/>
    <property type="match status" value="1"/>
</dbReference>
<dbReference type="Gramene" id="OE9A082297T4">
    <property type="protein sequence ID" value="OE9A082297C4"/>
    <property type="gene ID" value="OE9A082297"/>
</dbReference>
<dbReference type="InterPro" id="IPR032881">
    <property type="entry name" value="Oberon-like_PHD"/>
</dbReference>
<gene>
    <name evidence="8" type="ORF">OLEA9_A082297</name>
</gene>
<evidence type="ECO:0000313" key="9">
    <source>
        <dbReference type="Proteomes" id="UP000594638"/>
    </source>
</evidence>
<comment type="subcellular location">
    <subcellularLocation>
        <location evidence="1">Nucleus</location>
    </subcellularLocation>
</comment>
<keyword evidence="4" id="KW-0862">Zinc</keyword>
<organism evidence="8 9">
    <name type="scientific">Olea europaea subsp. europaea</name>
    <dbReference type="NCBI Taxonomy" id="158383"/>
    <lineage>
        <taxon>Eukaryota</taxon>
        <taxon>Viridiplantae</taxon>
        <taxon>Streptophyta</taxon>
        <taxon>Embryophyta</taxon>
        <taxon>Tracheophyta</taxon>
        <taxon>Spermatophyta</taxon>
        <taxon>Magnoliopsida</taxon>
        <taxon>eudicotyledons</taxon>
        <taxon>Gunneridae</taxon>
        <taxon>Pentapetalae</taxon>
        <taxon>asterids</taxon>
        <taxon>lamiids</taxon>
        <taxon>Lamiales</taxon>
        <taxon>Oleaceae</taxon>
        <taxon>Oleeae</taxon>
        <taxon>Olea</taxon>
    </lineage>
</organism>
<keyword evidence="9" id="KW-1185">Reference proteome</keyword>
<dbReference type="GO" id="GO:0010048">
    <property type="term" value="P:vernalization response"/>
    <property type="evidence" value="ECO:0007669"/>
    <property type="project" value="InterPro"/>
</dbReference>
<dbReference type="Pfam" id="PF23376">
    <property type="entry name" value="Fn3_VIN3"/>
    <property type="match status" value="1"/>
</dbReference>
<feature type="region of interest" description="Disordered" evidence="6">
    <location>
        <begin position="1"/>
        <end position="21"/>
    </location>
</feature>
<dbReference type="GO" id="GO:0008270">
    <property type="term" value="F:zinc ion binding"/>
    <property type="evidence" value="ECO:0007669"/>
    <property type="project" value="UniProtKB-KW"/>
</dbReference>
<dbReference type="Gene3D" id="2.60.40.10">
    <property type="entry name" value="Immunoglobulins"/>
    <property type="match status" value="1"/>
</dbReference>
<keyword evidence="3" id="KW-0863">Zinc-finger</keyword>
<dbReference type="SUPFAM" id="SSF49265">
    <property type="entry name" value="Fibronectin type III"/>
    <property type="match status" value="1"/>
</dbReference>
<dbReference type="OrthoDB" id="1925343at2759"/>
<accession>A0A8S0RZA0</accession>
<evidence type="ECO:0000256" key="6">
    <source>
        <dbReference type="SAM" id="MobiDB-lite"/>
    </source>
</evidence>
<dbReference type="InterPro" id="IPR013783">
    <property type="entry name" value="Ig-like_fold"/>
</dbReference>
<keyword evidence="2" id="KW-0479">Metal-binding</keyword>
<evidence type="ECO:0000256" key="4">
    <source>
        <dbReference type="ARBA" id="ARBA00022833"/>
    </source>
</evidence>
<evidence type="ECO:0000259" key="7">
    <source>
        <dbReference type="PROSITE" id="PS50853"/>
    </source>
</evidence>
<dbReference type="GO" id="GO:0005634">
    <property type="term" value="C:nucleus"/>
    <property type="evidence" value="ECO:0007669"/>
    <property type="project" value="UniProtKB-SubCell"/>
</dbReference>
<dbReference type="CDD" id="cd00063">
    <property type="entry name" value="FN3"/>
    <property type="match status" value="1"/>
</dbReference>
<dbReference type="AlphaFoldDB" id="A0A8S0RZA0"/>
<sequence length="739" mass="82052">MSRIDKESAGIVTGSSLGGGTTPERECVWYRITAATSDEDGYQGCLCCKRLILCFSVSVGQHDSSWVQRNTDDSGVQDNASRFLFIKCTMAEIHPKANRKSLKNPDLKRAASNPKDQPAKKQPRKGENPLRIPPATELTSDFNCMDSWICKNSACRATLSIDDTFCKRCSCCICHLFDDNKDPSLWLECISESGLEDSCGLSCHIECALQHGKVGVVNLGQLMQLDGSYCCASCGKVSGILGYWKKQLTVAKEARRVDILCYRIFLSYRLLDGTSRFEELHEFTKEAKAKLETEVGPLNGVSSKMGRGIVSRLSVASDVQAICSLAIEKADELLASKSSATMNCIEDSLPAACKFLFEEVTSSSVVVILIDLSTASSDDIKGYKLWYCKTREETHGKEPVCVFPRSQRRIWISNLQPCTEYTFRIISYTEAGDFGHSEARCFTKSVEIIHKNFDSVSINYQKENSDSGGSPGAKTKHRTETDIELDSGFKVRDLGKILRLACIQEQGGFSGFCGLDINKSCRVCDVKPETLQEDRLPSFRRGLDLNVASVPDLNEEFTPPVDSSRDDECGLGQGVEADDDAFSHDLRRNGLARSHGSGDSHNWNHGKNGEVPAVESQVEAGLKRTRMSNGEMQDSDSTLTNGSQLQVYNGPGSLDENFEYCVKIIRWLECEGHIKQEFRLKFLTWFSFRSTEQERRVVNTFIQTLIDDPSSLAGQLVDSFSDIVSSKTPRNGFCSELWH</sequence>
<evidence type="ECO:0000256" key="3">
    <source>
        <dbReference type="ARBA" id="ARBA00022771"/>
    </source>
</evidence>
<evidence type="ECO:0000313" key="8">
    <source>
        <dbReference type="EMBL" id="CAA2985466.1"/>
    </source>
</evidence>
<dbReference type="GO" id="GO:0040029">
    <property type="term" value="P:epigenetic regulation of gene expression"/>
    <property type="evidence" value="ECO:0007669"/>
    <property type="project" value="InterPro"/>
</dbReference>
<dbReference type="InterPro" id="IPR044514">
    <property type="entry name" value="VIN3-like"/>
</dbReference>
<dbReference type="InterPro" id="IPR036116">
    <property type="entry name" value="FN3_sf"/>
</dbReference>
<name>A0A8S0RZA0_OLEEU</name>
<reference evidence="8 9" key="1">
    <citation type="submission" date="2019-12" db="EMBL/GenBank/DDBJ databases">
        <authorList>
            <person name="Alioto T."/>
            <person name="Alioto T."/>
            <person name="Gomez Garrido J."/>
        </authorList>
    </citation>
    <scope>NUCLEOTIDE SEQUENCE [LARGE SCALE GENOMIC DNA]</scope>
</reference>
<keyword evidence="5" id="KW-0539">Nucleus</keyword>
<dbReference type="InterPro" id="IPR058585">
    <property type="entry name" value="Fn3_VIN3"/>
</dbReference>
<evidence type="ECO:0000256" key="2">
    <source>
        <dbReference type="ARBA" id="ARBA00022723"/>
    </source>
</evidence>
<dbReference type="EMBL" id="CACTIH010003809">
    <property type="protein sequence ID" value="CAA2985466.1"/>
    <property type="molecule type" value="Genomic_DNA"/>
</dbReference>
<dbReference type="InterPro" id="IPR003961">
    <property type="entry name" value="FN3_dom"/>
</dbReference>
<dbReference type="InterPro" id="IPR056990">
    <property type="entry name" value="VIN3-like_C"/>
</dbReference>
<feature type="region of interest" description="Disordered" evidence="6">
    <location>
        <begin position="102"/>
        <end position="134"/>
    </location>
</feature>
<proteinExistence type="predicted"/>
<protein>
    <submittedName>
        <fullName evidence="8">VIN3 1</fullName>
    </submittedName>
</protein>